<dbReference type="GO" id="GO:0004674">
    <property type="term" value="F:protein serine/threonine kinase activity"/>
    <property type="evidence" value="ECO:0007669"/>
    <property type="project" value="UniProtKB-KW"/>
</dbReference>
<protein>
    <recommendedName>
        <fullName evidence="2">non-specific serine/threonine protein kinase</fullName>
        <ecNumber evidence="2">2.7.11.1</ecNumber>
    </recommendedName>
</protein>
<feature type="region of interest" description="Disordered" evidence="13">
    <location>
        <begin position="19"/>
        <end position="58"/>
    </location>
</feature>
<keyword evidence="10 14" id="KW-0472">Membrane</keyword>
<keyword evidence="8" id="KW-0067">ATP-binding</keyword>
<evidence type="ECO:0000259" key="15">
    <source>
        <dbReference type="PROSITE" id="PS50011"/>
    </source>
</evidence>
<dbReference type="AlphaFoldDB" id="A0AAD8HSP3"/>
<gene>
    <name evidence="16" type="ORF">POM88_028679</name>
</gene>
<dbReference type="InterPro" id="IPR000719">
    <property type="entry name" value="Prot_kinase_dom"/>
</dbReference>
<keyword evidence="17" id="KW-1185">Reference proteome</keyword>
<dbReference type="Gene3D" id="1.10.510.10">
    <property type="entry name" value="Transferase(Phosphotransferase) domain 1"/>
    <property type="match status" value="1"/>
</dbReference>
<dbReference type="InterPro" id="IPR001245">
    <property type="entry name" value="Ser-Thr/Tyr_kinase_cat_dom"/>
</dbReference>
<keyword evidence="16" id="KW-0675">Receptor</keyword>
<dbReference type="EC" id="2.7.11.1" evidence="2"/>
<dbReference type="Pfam" id="PF07714">
    <property type="entry name" value="PK_Tyr_Ser-Thr"/>
    <property type="match status" value="1"/>
</dbReference>
<evidence type="ECO:0000313" key="16">
    <source>
        <dbReference type="EMBL" id="KAK1372486.1"/>
    </source>
</evidence>
<dbReference type="FunFam" id="1.10.510.10:FF:001023">
    <property type="entry name" value="Os07g0541700 protein"/>
    <property type="match status" value="1"/>
</dbReference>
<evidence type="ECO:0000256" key="6">
    <source>
        <dbReference type="ARBA" id="ARBA00022741"/>
    </source>
</evidence>
<evidence type="ECO:0000256" key="11">
    <source>
        <dbReference type="ARBA" id="ARBA00047899"/>
    </source>
</evidence>
<comment type="catalytic activity">
    <reaction evidence="11">
        <text>L-threonyl-[protein] + ATP = O-phospho-L-threonyl-[protein] + ADP + H(+)</text>
        <dbReference type="Rhea" id="RHEA:46608"/>
        <dbReference type="Rhea" id="RHEA-COMP:11060"/>
        <dbReference type="Rhea" id="RHEA-COMP:11605"/>
        <dbReference type="ChEBI" id="CHEBI:15378"/>
        <dbReference type="ChEBI" id="CHEBI:30013"/>
        <dbReference type="ChEBI" id="CHEBI:30616"/>
        <dbReference type="ChEBI" id="CHEBI:61977"/>
        <dbReference type="ChEBI" id="CHEBI:456216"/>
        <dbReference type="EC" id="2.7.11.1"/>
    </reaction>
</comment>
<comment type="catalytic activity">
    <reaction evidence="12">
        <text>L-seryl-[protein] + ATP = O-phospho-L-seryl-[protein] + ADP + H(+)</text>
        <dbReference type="Rhea" id="RHEA:17989"/>
        <dbReference type="Rhea" id="RHEA-COMP:9863"/>
        <dbReference type="Rhea" id="RHEA-COMP:11604"/>
        <dbReference type="ChEBI" id="CHEBI:15378"/>
        <dbReference type="ChEBI" id="CHEBI:29999"/>
        <dbReference type="ChEBI" id="CHEBI:30616"/>
        <dbReference type="ChEBI" id="CHEBI:83421"/>
        <dbReference type="ChEBI" id="CHEBI:456216"/>
        <dbReference type="EC" id="2.7.11.1"/>
    </reaction>
</comment>
<evidence type="ECO:0000256" key="9">
    <source>
        <dbReference type="ARBA" id="ARBA00022989"/>
    </source>
</evidence>
<accession>A0AAD8HSP3</accession>
<evidence type="ECO:0000256" key="1">
    <source>
        <dbReference type="ARBA" id="ARBA00004162"/>
    </source>
</evidence>
<keyword evidence="7 16" id="KW-0418">Kinase</keyword>
<evidence type="ECO:0000256" key="13">
    <source>
        <dbReference type="SAM" id="MobiDB-lite"/>
    </source>
</evidence>
<keyword evidence="3" id="KW-0723">Serine/threonine-protein kinase</keyword>
<evidence type="ECO:0000256" key="3">
    <source>
        <dbReference type="ARBA" id="ARBA00022527"/>
    </source>
</evidence>
<evidence type="ECO:0000256" key="14">
    <source>
        <dbReference type="SAM" id="Phobius"/>
    </source>
</evidence>
<comment type="caution">
    <text evidence="16">The sequence shown here is derived from an EMBL/GenBank/DDBJ whole genome shotgun (WGS) entry which is preliminary data.</text>
</comment>
<dbReference type="PANTHER" id="PTHR47982">
    <property type="entry name" value="PROLINE-RICH RECEPTOR-LIKE PROTEIN KINASE PERK4"/>
    <property type="match status" value="1"/>
</dbReference>
<dbReference type="SUPFAM" id="SSF56112">
    <property type="entry name" value="Protein kinase-like (PK-like)"/>
    <property type="match status" value="1"/>
</dbReference>
<proteinExistence type="predicted"/>
<sequence length="535" mass="58886">MFPSSSLYAHNVIAPPPSMSQSTLKSLSVPPPPPHIHMPPSTTDSPLSPPRPLPPRVLTVPFSPPRSISLFLNPNVKASKSPSLSSFVRSLANNGQITIIGIPVAAVFVAVIIALIICYRKRKDDVPLDSDRLPTPQPNDAPHDAPSPQHLPKISHVPGVCGNPMPRNVIPPTIQSSNSEIPSRNTEVQGTPVLPLCGGNFTIQELSLATRCFSQANLLGKSEFGSVHKGVLPNERSIAVKWLKMDSRQGMQEVFQQEVKMICRVHYQHLVSVVGYCVSSAERLLVCEFVPNNNLEFHLHGKNQPVMNWATRMKIAIGSAKGLAYLHEVCNPSIFHLNLKASNILLDSSFEAKISDFGLAKTLRRTKDDDDDDDDDEDDDMPNVIVDVENSGYLAPEYAASRKASNKADAFSYGVILLELITGCNPLDTRDSVTNGFLVPWARPLLTKALETKDFHGLADPRLQEDYNSEEMASMVACAAACIRNPDWRRPRMSEIIFVLEGINSWSDLSEGTLPVQSSSRGVHASRSRFFNRRR</sequence>
<dbReference type="Gene3D" id="3.30.200.20">
    <property type="entry name" value="Phosphorylase Kinase, domain 1"/>
    <property type="match status" value="1"/>
</dbReference>
<feature type="domain" description="Protein kinase" evidence="15">
    <location>
        <begin position="213"/>
        <end position="507"/>
    </location>
</feature>
<evidence type="ECO:0000313" key="17">
    <source>
        <dbReference type="Proteomes" id="UP001237642"/>
    </source>
</evidence>
<keyword evidence="6" id="KW-0547">Nucleotide-binding</keyword>
<comment type="subcellular location">
    <subcellularLocation>
        <location evidence="1">Cell membrane</location>
        <topology evidence="1">Single-pass membrane protein</topology>
    </subcellularLocation>
</comment>
<evidence type="ECO:0000256" key="7">
    <source>
        <dbReference type="ARBA" id="ARBA00022777"/>
    </source>
</evidence>
<dbReference type="InterPro" id="IPR011009">
    <property type="entry name" value="Kinase-like_dom_sf"/>
</dbReference>
<reference evidence="16" key="2">
    <citation type="submission" date="2023-05" db="EMBL/GenBank/DDBJ databases">
        <authorList>
            <person name="Schelkunov M.I."/>
        </authorList>
    </citation>
    <scope>NUCLEOTIDE SEQUENCE</scope>
    <source>
        <strain evidence="16">Hsosn_3</strain>
        <tissue evidence="16">Leaf</tissue>
    </source>
</reference>
<organism evidence="16 17">
    <name type="scientific">Heracleum sosnowskyi</name>
    <dbReference type="NCBI Taxonomy" id="360622"/>
    <lineage>
        <taxon>Eukaryota</taxon>
        <taxon>Viridiplantae</taxon>
        <taxon>Streptophyta</taxon>
        <taxon>Embryophyta</taxon>
        <taxon>Tracheophyta</taxon>
        <taxon>Spermatophyta</taxon>
        <taxon>Magnoliopsida</taxon>
        <taxon>eudicotyledons</taxon>
        <taxon>Gunneridae</taxon>
        <taxon>Pentapetalae</taxon>
        <taxon>asterids</taxon>
        <taxon>campanulids</taxon>
        <taxon>Apiales</taxon>
        <taxon>Apiaceae</taxon>
        <taxon>Apioideae</taxon>
        <taxon>apioid superclade</taxon>
        <taxon>Tordylieae</taxon>
        <taxon>Tordyliinae</taxon>
        <taxon>Heracleum</taxon>
    </lineage>
</organism>
<feature type="region of interest" description="Disordered" evidence="13">
    <location>
        <begin position="127"/>
        <end position="158"/>
    </location>
</feature>
<dbReference type="PROSITE" id="PS50011">
    <property type="entry name" value="PROTEIN_KINASE_DOM"/>
    <property type="match status" value="1"/>
</dbReference>
<dbReference type="PANTHER" id="PTHR47982:SF35">
    <property type="entry name" value="PROLINE-RICH RECEPTOR-LIKE PROTEIN KINASE PERK1-RELATED"/>
    <property type="match status" value="1"/>
</dbReference>
<evidence type="ECO:0000256" key="8">
    <source>
        <dbReference type="ARBA" id="ARBA00022840"/>
    </source>
</evidence>
<dbReference type="Proteomes" id="UP001237642">
    <property type="component" value="Unassembled WGS sequence"/>
</dbReference>
<name>A0AAD8HSP3_9APIA</name>
<dbReference type="GO" id="GO:0005886">
    <property type="term" value="C:plasma membrane"/>
    <property type="evidence" value="ECO:0007669"/>
    <property type="project" value="UniProtKB-SubCell"/>
</dbReference>
<evidence type="ECO:0000256" key="5">
    <source>
        <dbReference type="ARBA" id="ARBA00022692"/>
    </source>
</evidence>
<dbReference type="InterPro" id="IPR047117">
    <property type="entry name" value="PERK1-13-like"/>
</dbReference>
<reference evidence="16" key="1">
    <citation type="submission" date="2023-02" db="EMBL/GenBank/DDBJ databases">
        <title>Genome of toxic invasive species Heracleum sosnowskyi carries increased number of genes despite the absence of recent whole-genome duplications.</title>
        <authorList>
            <person name="Schelkunov M."/>
            <person name="Shtratnikova V."/>
            <person name="Makarenko M."/>
            <person name="Klepikova A."/>
            <person name="Omelchenko D."/>
            <person name="Novikova G."/>
            <person name="Obukhova E."/>
            <person name="Bogdanov V."/>
            <person name="Penin A."/>
            <person name="Logacheva M."/>
        </authorList>
    </citation>
    <scope>NUCLEOTIDE SEQUENCE</scope>
    <source>
        <strain evidence="16">Hsosn_3</strain>
        <tissue evidence="16">Leaf</tissue>
    </source>
</reference>
<feature type="transmembrane region" description="Helical" evidence="14">
    <location>
        <begin position="97"/>
        <end position="119"/>
    </location>
</feature>
<keyword evidence="9 14" id="KW-1133">Transmembrane helix</keyword>
<keyword evidence="5 14" id="KW-0812">Transmembrane</keyword>
<keyword evidence="4" id="KW-0808">Transferase</keyword>
<evidence type="ECO:0000256" key="10">
    <source>
        <dbReference type="ARBA" id="ARBA00023136"/>
    </source>
</evidence>
<evidence type="ECO:0000256" key="2">
    <source>
        <dbReference type="ARBA" id="ARBA00012513"/>
    </source>
</evidence>
<evidence type="ECO:0000256" key="4">
    <source>
        <dbReference type="ARBA" id="ARBA00022679"/>
    </source>
</evidence>
<dbReference type="EMBL" id="JAUIZM010000007">
    <property type="protein sequence ID" value="KAK1372486.1"/>
    <property type="molecule type" value="Genomic_DNA"/>
</dbReference>
<dbReference type="GO" id="GO:0005524">
    <property type="term" value="F:ATP binding"/>
    <property type="evidence" value="ECO:0007669"/>
    <property type="project" value="UniProtKB-KW"/>
</dbReference>
<evidence type="ECO:0000256" key="12">
    <source>
        <dbReference type="ARBA" id="ARBA00048679"/>
    </source>
</evidence>